<dbReference type="AlphaFoldDB" id="A0AAD1XSV2"/>
<proteinExistence type="predicted"/>
<dbReference type="SMART" id="SM00698">
    <property type="entry name" value="MORN"/>
    <property type="match status" value="11"/>
</dbReference>
<evidence type="ECO:0008006" key="5">
    <source>
        <dbReference type="Google" id="ProtNLM"/>
    </source>
</evidence>
<gene>
    <name evidence="3" type="ORF">ECRASSUSDP1_LOCUS19629</name>
</gene>
<dbReference type="InterPro" id="IPR003409">
    <property type="entry name" value="MORN"/>
</dbReference>
<keyword evidence="4" id="KW-1185">Reference proteome</keyword>
<evidence type="ECO:0000313" key="3">
    <source>
        <dbReference type="EMBL" id="CAI2378234.1"/>
    </source>
</evidence>
<sequence>MSNRPLAKTESYQYKCTYTLHKELYRKSAAFPKRLLSQQSSMSGFCGVTRGGICKGQCEECERRKAGERNATASKFKIKTAQEVESEHKKHMDELFFQLRKGHSGRRKIAGNSSKNNVSQERSTIKQIRNRGFYRTSRLRTSHMPQRRVLSQPKGQVSVSKESSNGMRTGNRRYIQAAASLKRKETLNTTHKESGTNFDRISKMFTKFSHYRAFSDLGVNNKVVSFTAKKSTGKCRRLFTASRMNSFKGKRISVKAQTLRKSFKADRFPWREIPTQSIINKMEITQKLNQSKSEQIDKSKENSRPSMVEASYRPLEQFLEEAIALKEEVKPLLKRTILYQGRYDDAKKTGKGDFVFPNGDFYRGNFSNDLREGFGTLVSFKNNFVYKGEFKQDEIRGNGICLHSNGMIIDGFYIGEQKLNKDTEVKVLYTNGEVYEGRWRENKRSGKGKHIYSDYSIYDGNWLDDERHGNGKMTLPNNSFIIGEFKNDVMISGSKYIDENRNIFEPMLNGDQTGKFYRGRLYGYGKANFVNGDFYEGMFKDGKRCGKGKMQYKNIKKFNDEDNGSSYPGSNMFDVDWAIYEGMWNDNCRHGQGTMRWSDESQFEGEWRKDKRYYGTMVMVTGEEYRGYWENDRFHGKGKITTPEGIIFEGEFINGFREKYGKIFYEDRSVYTGELEDWTRQGIGKLEGNGDIYEGEFDDNRKNGEGKMYYKNGDYYSGSWLEDKREGNGTMFYKATKEVYEGEWNRDIRSGIGKLIMPNGKTIECEWRNDKAQGEGKLYDS</sequence>
<protein>
    <recommendedName>
        <fullName evidence="5">Phosphatidylinositol-4-phosphate 5-kinase</fullName>
    </recommendedName>
</protein>
<name>A0AAD1XSV2_EUPCR</name>
<dbReference type="EMBL" id="CAMPGE010019939">
    <property type="protein sequence ID" value="CAI2378234.1"/>
    <property type="molecule type" value="Genomic_DNA"/>
</dbReference>
<feature type="compositionally biased region" description="Polar residues" evidence="2">
    <location>
        <begin position="153"/>
        <end position="167"/>
    </location>
</feature>
<feature type="region of interest" description="Disordered" evidence="2">
    <location>
        <begin position="103"/>
        <end position="167"/>
    </location>
</feature>
<dbReference type="SUPFAM" id="SSF82185">
    <property type="entry name" value="Histone H3 K4-specific methyltransferase SET7/9 N-terminal domain"/>
    <property type="match status" value="5"/>
</dbReference>
<dbReference type="Gene3D" id="2.20.110.10">
    <property type="entry name" value="Histone H3 K4-specific methyltransferase SET7/9 N-terminal domain"/>
    <property type="match status" value="5"/>
</dbReference>
<dbReference type="PANTHER" id="PTHR23084">
    <property type="entry name" value="PHOSPHATIDYLINOSITOL-4-PHOSPHATE 5-KINASE RELATED"/>
    <property type="match status" value="1"/>
</dbReference>
<evidence type="ECO:0000256" key="2">
    <source>
        <dbReference type="SAM" id="MobiDB-lite"/>
    </source>
</evidence>
<dbReference type="Pfam" id="PF02493">
    <property type="entry name" value="MORN"/>
    <property type="match status" value="13"/>
</dbReference>
<dbReference type="Proteomes" id="UP001295684">
    <property type="component" value="Unassembled WGS sequence"/>
</dbReference>
<comment type="caution">
    <text evidence="3">The sequence shown here is derived from an EMBL/GenBank/DDBJ whole genome shotgun (WGS) entry which is preliminary data.</text>
</comment>
<accession>A0AAD1XSV2</accession>
<evidence type="ECO:0000256" key="1">
    <source>
        <dbReference type="ARBA" id="ARBA00022737"/>
    </source>
</evidence>
<feature type="compositionally biased region" description="Basic and acidic residues" evidence="2">
    <location>
        <begin position="294"/>
        <end position="303"/>
    </location>
</feature>
<keyword evidence="1" id="KW-0677">Repeat</keyword>
<feature type="compositionally biased region" description="Polar residues" evidence="2">
    <location>
        <begin position="111"/>
        <end position="127"/>
    </location>
</feature>
<reference evidence="3" key="1">
    <citation type="submission" date="2023-07" db="EMBL/GenBank/DDBJ databases">
        <authorList>
            <consortium name="AG Swart"/>
            <person name="Singh M."/>
            <person name="Singh A."/>
            <person name="Seah K."/>
            <person name="Emmerich C."/>
        </authorList>
    </citation>
    <scope>NUCLEOTIDE SEQUENCE</scope>
    <source>
        <strain evidence="3">DP1</strain>
    </source>
</reference>
<organism evidence="3 4">
    <name type="scientific">Euplotes crassus</name>
    <dbReference type="NCBI Taxonomy" id="5936"/>
    <lineage>
        <taxon>Eukaryota</taxon>
        <taxon>Sar</taxon>
        <taxon>Alveolata</taxon>
        <taxon>Ciliophora</taxon>
        <taxon>Intramacronucleata</taxon>
        <taxon>Spirotrichea</taxon>
        <taxon>Hypotrichia</taxon>
        <taxon>Euplotida</taxon>
        <taxon>Euplotidae</taxon>
        <taxon>Moneuplotes</taxon>
    </lineage>
</organism>
<feature type="region of interest" description="Disordered" evidence="2">
    <location>
        <begin position="289"/>
        <end position="308"/>
    </location>
</feature>
<dbReference type="PANTHER" id="PTHR23084:SF263">
    <property type="entry name" value="MORN REPEAT-CONTAINING PROTEIN 1"/>
    <property type="match status" value="1"/>
</dbReference>
<evidence type="ECO:0000313" key="4">
    <source>
        <dbReference type="Proteomes" id="UP001295684"/>
    </source>
</evidence>